<accession>A0A841KK78</accession>
<comment type="caution">
    <text evidence="2">The sequence shown here is derived from an EMBL/GenBank/DDBJ whole genome shotgun (WGS) entry which is preliminary data.</text>
</comment>
<evidence type="ECO:0000313" key="3">
    <source>
        <dbReference type="Proteomes" id="UP000579281"/>
    </source>
</evidence>
<keyword evidence="3" id="KW-1185">Reference proteome</keyword>
<dbReference type="Proteomes" id="UP000579281">
    <property type="component" value="Unassembled WGS sequence"/>
</dbReference>
<feature type="compositionally biased region" description="Low complexity" evidence="1">
    <location>
        <begin position="33"/>
        <end position="66"/>
    </location>
</feature>
<feature type="region of interest" description="Disordered" evidence="1">
    <location>
        <begin position="25"/>
        <end position="69"/>
    </location>
</feature>
<evidence type="ECO:0000313" key="2">
    <source>
        <dbReference type="EMBL" id="MBB6214274.1"/>
    </source>
</evidence>
<name>A0A841KK78_9FIRM</name>
<evidence type="ECO:0008006" key="4">
    <source>
        <dbReference type="Google" id="ProtNLM"/>
    </source>
</evidence>
<dbReference type="AlphaFoldDB" id="A0A841KK78"/>
<proteinExistence type="predicted"/>
<organism evidence="2 3">
    <name type="scientific">Anaerosolibacter carboniphilus</name>
    <dbReference type="NCBI Taxonomy" id="1417629"/>
    <lineage>
        <taxon>Bacteria</taxon>
        <taxon>Bacillati</taxon>
        <taxon>Bacillota</taxon>
        <taxon>Clostridia</taxon>
        <taxon>Peptostreptococcales</taxon>
        <taxon>Thermotaleaceae</taxon>
        <taxon>Anaerosolibacter</taxon>
    </lineage>
</organism>
<dbReference type="PROSITE" id="PS51257">
    <property type="entry name" value="PROKAR_LIPOPROTEIN"/>
    <property type="match status" value="1"/>
</dbReference>
<dbReference type="RefSeq" id="WP_184307508.1">
    <property type="nucleotide sequence ID" value="NZ_JACHEN010000001.1"/>
</dbReference>
<protein>
    <recommendedName>
        <fullName evidence="4">Lipoprotein</fullName>
    </recommendedName>
</protein>
<gene>
    <name evidence="2" type="ORF">HNQ80_000343</name>
</gene>
<reference evidence="2 3" key="1">
    <citation type="submission" date="2020-08" db="EMBL/GenBank/DDBJ databases">
        <title>Genomic Encyclopedia of Type Strains, Phase IV (KMG-IV): sequencing the most valuable type-strain genomes for metagenomic binning, comparative biology and taxonomic classification.</title>
        <authorList>
            <person name="Goeker M."/>
        </authorList>
    </citation>
    <scope>NUCLEOTIDE SEQUENCE [LARGE SCALE GENOMIC DNA]</scope>
    <source>
        <strain evidence="2 3">DSM 103526</strain>
    </source>
</reference>
<evidence type="ECO:0000256" key="1">
    <source>
        <dbReference type="SAM" id="MobiDB-lite"/>
    </source>
</evidence>
<dbReference type="EMBL" id="JACHEN010000001">
    <property type="protein sequence ID" value="MBB6214274.1"/>
    <property type="molecule type" value="Genomic_DNA"/>
</dbReference>
<sequence length="300" mass="33757">MKKIIIIIITLTVILTGCSDKKNSGNNTETAPLSNNQLSQSQSESTSTSQSANDTNSSTDSNMLDSIDTTNSPFEKGYYDYQGTIRNDMSIQMSIYPLGKDMVGSYFYESQRKEMNLKGKAGEKEIILYEYDETGKKTGIFKGTMNAVDKIEGTWTSTDNKKSYPFMLSLKSNLPGVEYGKRYGVATDTTSDQDVENFVSKIQGYVINDNKEQLAEEIQYPITVKINDKATTIQNKDDFIKNYDKIFYPNYKQVMSNAFTKYMFANWKGIMFGTGSDNIWINEVTSTNGNPKLMITAINN</sequence>